<dbReference type="GO" id="GO:0051537">
    <property type="term" value="F:2 iron, 2 sulfur cluster binding"/>
    <property type="evidence" value="ECO:0007669"/>
    <property type="project" value="UniProtKB-KW"/>
</dbReference>
<dbReference type="GO" id="GO:0046872">
    <property type="term" value="F:metal ion binding"/>
    <property type="evidence" value="ECO:0007669"/>
    <property type="project" value="UniProtKB-KW"/>
</dbReference>
<reference evidence="7 8" key="1">
    <citation type="journal article" date="2017" name="Int. J. Syst. Evol. Microbiol.">
        <title>Achromobacter aloeverae sp. nov., isolated from the root of Aloe vera (L.) Burm.f.</title>
        <authorList>
            <person name="Kuncharoen N."/>
            <person name="Muramatsu Y."/>
            <person name="Shibata C."/>
            <person name="Kamakura Y."/>
            <person name="Nakagawa Y."/>
            <person name="Tanasupawat S."/>
        </authorList>
    </citation>
    <scope>NUCLEOTIDE SEQUENCE [LARGE SCALE GENOMIC DNA]</scope>
    <source>
        <strain evidence="7 8">AVA-1</strain>
    </source>
</reference>
<dbReference type="InterPro" id="IPR006058">
    <property type="entry name" value="2Fe2S_fd_BS"/>
</dbReference>
<evidence type="ECO:0000313" key="8">
    <source>
        <dbReference type="Proteomes" id="UP000290849"/>
    </source>
</evidence>
<dbReference type="Gene3D" id="3.10.20.30">
    <property type="match status" value="1"/>
</dbReference>
<proteinExistence type="predicted"/>
<evidence type="ECO:0000256" key="5">
    <source>
        <dbReference type="ARBA" id="ARBA00023014"/>
    </source>
</evidence>
<dbReference type="Proteomes" id="UP000290849">
    <property type="component" value="Unassembled WGS sequence"/>
</dbReference>
<dbReference type="InterPro" id="IPR051452">
    <property type="entry name" value="Diverse_Oxidoreductases"/>
</dbReference>
<keyword evidence="4" id="KW-0408">Iron</keyword>
<dbReference type="InterPro" id="IPR012675">
    <property type="entry name" value="Beta-grasp_dom_sf"/>
</dbReference>
<dbReference type="AlphaFoldDB" id="A0A4V1MS46"/>
<dbReference type="PANTHER" id="PTHR44379">
    <property type="entry name" value="OXIDOREDUCTASE WITH IRON-SULFUR SUBUNIT"/>
    <property type="match status" value="1"/>
</dbReference>
<dbReference type="InterPro" id="IPR036010">
    <property type="entry name" value="2Fe-2S_ferredoxin-like_sf"/>
</dbReference>
<dbReference type="GO" id="GO:0016491">
    <property type="term" value="F:oxidoreductase activity"/>
    <property type="evidence" value="ECO:0007669"/>
    <property type="project" value="UniProtKB-KW"/>
</dbReference>
<protein>
    <submittedName>
        <fullName evidence="7">(2Fe-2S)-binding protein</fullName>
    </submittedName>
</protein>
<dbReference type="SUPFAM" id="SSF54292">
    <property type="entry name" value="2Fe-2S ferredoxin-like"/>
    <property type="match status" value="1"/>
</dbReference>
<keyword evidence="8" id="KW-1185">Reference proteome</keyword>
<dbReference type="PROSITE" id="PS00197">
    <property type="entry name" value="2FE2S_FER_1"/>
    <property type="match status" value="1"/>
</dbReference>
<dbReference type="PANTHER" id="PTHR44379:SF6">
    <property type="entry name" value="BLR6046 PROTEIN"/>
    <property type="match status" value="1"/>
</dbReference>
<gene>
    <name evidence="7" type="ORF">C7R54_15170</name>
</gene>
<dbReference type="PROSITE" id="PS51085">
    <property type="entry name" value="2FE2S_FER_2"/>
    <property type="match status" value="1"/>
</dbReference>
<dbReference type="InterPro" id="IPR001041">
    <property type="entry name" value="2Fe-2S_ferredoxin-type"/>
</dbReference>
<evidence type="ECO:0000256" key="1">
    <source>
        <dbReference type="ARBA" id="ARBA00022714"/>
    </source>
</evidence>
<evidence type="ECO:0000256" key="3">
    <source>
        <dbReference type="ARBA" id="ARBA00023002"/>
    </source>
</evidence>
<name>A0A4V1MS46_9BURK</name>
<dbReference type="InterPro" id="IPR036884">
    <property type="entry name" value="2Fe-2S-bd_dom_sf"/>
</dbReference>
<dbReference type="InterPro" id="IPR002888">
    <property type="entry name" value="2Fe-2S-bd"/>
</dbReference>
<dbReference type="SUPFAM" id="SSF47741">
    <property type="entry name" value="CO dehydrogenase ISP C-domain like"/>
    <property type="match status" value="1"/>
</dbReference>
<evidence type="ECO:0000259" key="6">
    <source>
        <dbReference type="PROSITE" id="PS51085"/>
    </source>
</evidence>
<accession>A0A4V1MS46</accession>
<sequence length="157" mass="16368">MALTVNGRSVSLRVDPSRSLLDVLRNELGLKASRYGCGAGLCGACMVMVDGHAVPACDTPMWSAAGKDVVTVEGLGDERGPHPVQRAFIAEQAAQCGYCTSGMMIAAVALLRRCPHPTEAQARAGLERNLCRCGAHPRVLRAVARAAEEAAPGSGRA</sequence>
<dbReference type="Pfam" id="PF00111">
    <property type="entry name" value="Fer2"/>
    <property type="match status" value="1"/>
</dbReference>
<feature type="domain" description="2Fe-2S ferredoxin-type" evidence="6">
    <location>
        <begin position="1"/>
        <end position="75"/>
    </location>
</feature>
<comment type="caution">
    <text evidence="7">The sequence shown here is derived from an EMBL/GenBank/DDBJ whole genome shotgun (WGS) entry which is preliminary data.</text>
</comment>
<keyword evidence="1" id="KW-0001">2Fe-2S</keyword>
<dbReference type="OrthoDB" id="9179439at2"/>
<dbReference type="Pfam" id="PF01799">
    <property type="entry name" value="Fer2_2"/>
    <property type="match status" value="1"/>
</dbReference>
<keyword evidence="2" id="KW-0479">Metal-binding</keyword>
<keyword evidence="3" id="KW-0560">Oxidoreductase</keyword>
<keyword evidence="5" id="KW-0411">Iron-sulfur</keyword>
<evidence type="ECO:0000256" key="2">
    <source>
        <dbReference type="ARBA" id="ARBA00022723"/>
    </source>
</evidence>
<dbReference type="Gene3D" id="1.10.150.120">
    <property type="entry name" value="[2Fe-2S]-binding domain"/>
    <property type="match status" value="1"/>
</dbReference>
<dbReference type="CDD" id="cd00207">
    <property type="entry name" value="fer2"/>
    <property type="match status" value="1"/>
</dbReference>
<dbReference type="EMBL" id="PYAL01000004">
    <property type="protein sequence ID" value="RXN88210.1"/>
    <property type="molecule type" value="Genomic_DNA"/>
</dbReference>
<evidence type="ECO:0000313" key="7">
    <source>
        <dbReference type="EMBL" id="RXN88210.1"/>
    </source>
</evidence>
<organism evidence="7 8">
    <name type="scientific">Achromobacter aloeverae</name>
    <dbReference type="NCBI Taxonomy" id="1750518"/>
    <lineage>
        <taxon>Bacteria</taxon>
        <taxon>Pseudomonadati</taxon>
        <taxon>Pseudomonadota</taxon>
        <taxon>Betaproteobacteria</taxon>
        <taxon>Burkholderiales</taxon>
        <taxon>Alcaligenaceae</taxon>
        <taxon>Achromobacter</taxon>
    </lineage>
</organism>
<evidence type="ECO:0000256" key="4">
    <source>
        <dbReference type="ARBA" id="ARBA00023004"/>
    </source>
</evidence>